<accession>X7FDK3</accession>
<dbReference type="PATRIC" id="fig|1449351.3.peg.48"/>
<dbReference type="Gene3D" id="3.20.20.60">
    <property type="entry name" value="Phosphoenolpyruvate-binding domains"/>
    <property type="match status" value="1"/>
</dbReference>
<sequence length="288" mass="30814">MRALLSGPGIVMAPGCFDCLTARLVAQAGFPAAYVTGSGVSMSALGAPDMGVISYAEVIERARRIADSIDIPVICDVDTGYGGPINVIRTVREMERAGLSAVQIEDQTWPKKCGHEPGRRVVDVAEMTGRIKAAVDGRDDPDFVVIARTDARSALGLEAALDRAALYAEAGADVIFVESPESREEMAEINARIDAPTLANMVEGGLTPVLPAADLETLGYRLAIYPNSLTRLVGHQGRALMEMLRETGTTEGMRDQMLDHAALWGLFDYPDWTALESRFAATDGKGET</sequence>
<dbReference type="InterPro" id="IPR039556">
    <property type="entry name" value="ICL/PEPM"/>
</dbReference>
<dbReference type="GO" id="GO:0016833">
    <property type="term" value="F:oxo-acid-lyase activity"/>
    <property type="evidence" value="ECO:0007669"/>
    <property type="project" value="UniProtKB-ARBA"/>
</dbReference>
<dbReference type="PANTHER" id="PTHR42905">
    <property type="entry name" value="PHOSPHOENOLPYRUVATE CARBOXYLASE"/>
    <property type="match status" value="1"/>
</dbReference>
<organism evidence="1 2">
    <name type="scientific">Roseivivax isoporae LMG 25204</name>
    <dbReference type="NCBI Taxonomy" id="1449351"/>
    <lineage>
        <taxon>Bacteria</taxon>
        <taxon>Pseudomonadati</taxon>
        <taxon>Pseudomonadota</taxon>
        <taxon>Alphaproteobacteria</taxon>
        <taxon>Rhodobacterales</taxon>
        <taxon>Roseobacteraceae</taxon>
        <taxon>Roseivivax</taxon>
    </lineage>
</organism>
<evidence type="ECO:0000313" key="1">
    <source>
        <dbReference type="EMBL" id="ETX30843.1"/>
    </source>
</evidence>
<dbReference type="Pfam" id="PF13714">
    <property type="entry name" value="PEP_mutase"/>
    <property type="match status" value="1"/>
</dbReference>
<dbReference type="InterPro" id="IPR040442">
    <property type="entry name" value="Pyrv_kinase-like_dom_sf"/>
</dbReference>
<reference evidence="1 2" key="1">
    <citation type="submission" date="2014-01" db="EMBL/GenBank/DDBJ databases">
        <title>Roseivivax isoporae LMG 25204 Genome Sequencing.</title>
        <authorList>
            <person name="Lai Q."/>
            <person name="Li G."/>
            <person name="Shao Z."/>
        </authorList>
    </citation>
    <scope>NUCLEOTIDE SEQUENCE [LARGE SCALE GENOMIC DNA]</scope>
    <source>
        <strain evidence="1 2">LMG 25204</strain>
    </source>
</reference>
<evidence type="ECO:0000313" key="2">
    <source>
        <dbReference type="Proteomes" id="UP000023430"/>
    </source>
</evidence>
<name>X7FDK3_9RHOB</name>
<comment type="caution">
    <text evidence="1">The sequence shown here is derived from an EMBL/GenBank/DDBJ whole genome shotgun (WGS) entry which is preliminary data.</text>
</comment>
<dbReference type="EMBL" id="JAME01000001">
    <property type="protein sequence ID" value="ETX30843.1"/>
    <property type="molecule type" value="Genomic_DNA"/>
</dbReference>
<dbReference type="InterPro" id="IPR015813">
    <property type="entry name" value="Pyrv/PenolPyrv_kinase-like_dom"/>
</dbReference>
<dbReference type="CDD" id="cd00377">
    <property type="entry name" value="ICL_PEPM"/>
    <property type="match status" value="1"/>
</dbReference>
<keyword evidence="2" id="KW-1185">Reference proteome</keyword>
<protein>
    <submittedName>
        <fullName evidence="1">Carboxyvinyl-carboxyphosphonate phosphorylmutase</fullName>
    </submittedName>
</protein>
<dbReference type="AlphaFoldDB" id="X7FDK3"/>
<dbReference type="STRING" id="1449351.RISW2_00250"/>
<gene>
    <name evidence="1" type="ORF">RISW2_00250</name>
</gene>
<dbReference type="PANTHER" id="PTHR42905:SF5">
    <property type="entry name" value="CARBOXYVINYL-CARBOXYPHOSPHONATE PHOSPHORYLMUTASE, CHLOROPLASTIC"/>
    <property type="match status" value="1"/>
</dbReference>
<dbReference type="eggNOG" id="COG2513">
    <property type="taxonomic scope" value="Bacteria"/>
</dbReference>
<proteinExistence type="predicted"/>
<dbReference type="Proteomes" id="UP000023430">
    <property type="component" value="Unassembled WGS sequence"/>
</dbReference>
<dbReference type="SUPFAM" id="SSF51621">
    <property type="entry name" value="Phosphoenolpyruvate/pyruvate domain"/>
    <property type="match status" value="1"/>
</dbReference>